<dbReference type="EMBL" id="JBHTEK010000006">
    <property type="protein sequence ID" value="MFC7671189.1"/>
    <property type="molecule type" value="Genomic_DNA"/>
</dbReference>
<organism evidence="2 3">
    <name type="scientific">Hymenobacter humi</name>
    <dbReference type="NCBI Taxonomy" id="1411620"/>
    <lineage>
        <taxon>Bacteria</taxon>
        <taxon>Pseudomonadati</taxon>
        <taxon>Bacteroidota</taxon>
        <taxon>Cytophagia</taxon>
        <taxon>Cytophagales</taxon>
        <taxon>Hymenobacteraceae</taxon>
        <taxon>Hymenobacter</taxon>
    </lineage>
</organism>
<keyword evidence="1" id="KW-1133">Transmembrane helix</keyword>
<reference evidence="3" key="1">
    <citation type="journal article" date="2019" name="Int. J. Syst. Evol. Microbiol.">
        <title>The Global Catalogue of Microorganisms (GCM) 10K type strain sequencing project: providing services to taxonomists for standard genome sequencing and annotation.</title>
        <authorList>
            <consortium name="The Broad Institute Genomics Platform"/>
            <consortium name="The Broad Institute Genome Sequencing Center for Infectious Disease"/>
            <person name="Wu L."/>
            <person name="Ma J."/>
        </authorList>
    </citation>
    <scope>NUCLEOTIDE SEQUENCE [LARGE SCALE GENOMIC DNA]</scope>
    <source>
        <strain evidence="3">JCM 19635</strain>
    </source>
</reference>
<proteinExistence type="predicted"/>
<sequence>MLNLLAFMLRDLLRNRTVLAYAGLLLLLTTGLWWLDPAPDRLALNLVNVTLLFVPLYTVIFTITYFHNSRDFTELLVVLPLPRRAVLLGQAGAVLLSLSGALLLGLGLPLLLLAARLAHAHAGAHRRGAHLGVRGFVLRAGAVRARKNQEHRVGPGHVVYPGHSLRRAGASLGVLV</sequence>
<evidence type="ECO:0008006" key="4">
    <source>
        <dbReference type="Google" id="ProtNLM"/>
    </source>
</evidence>
<accession>A0ABW2UG69</accession>
<feature type="transmembrane region" description="Helical" evidence="1">
    <location>
        <begin position="42"/>
        <end position="67"/>
    </location>
</feature>
<dbReference type="RefSeq" id="WP_380207156.1">
    <property type="nucleotide sequence ID" value="NZ_JBHTEK010000006.1"/>
</dbReference>
<evidence type="ECO:0000256" key="1">
    <source>
        <dbReference type="SAM" id="Phobius"/>
    </source>
</evidence>
<feature type="transmembrane region" description="Helical" evidence="1">
    <location>
        <begin position="87"/>
        <end position="113"/>
    </location>
</feature>
<keyword evidence="1" id="KW-0812">Transmembrane</keyword>
<protein>
    <recommendedName>
        <fullName evidence="4">ABC transporter permease</fullName>
    </recommendedName>
</protein>
<evidence type="ECO:0000313" key="2">
    <source>
        <dbReference type="EMBL" id="MFC7671189.1"/>
    </source>
</evidence>
<name>A0ABW2UG69_9BACT</name>
<keyword evidence="1" id="KW-0472">Membrane</keyword>
<feature type="transmembrane region" description="Helical" evidence="1">
    <location>
        <begin position="18"/>
        <end position="35"/>
    </location>
</feature>
<evidence type="ECO:0000313" key="3">
    <source>
        <dbReference type="Proteomes" id="UP001596513"/>
    </source>
</evidence>
<gene>
    <name evidence="2" type="ORF">ACFQT0_30180</name>
</gene>
<dbReference type="Proteomes" id="UP001596513">
    <property type="component" value="Unassembled WGS sequence"/>
</dbReference>
<keyword evidence="3" id="KW-1185">Reference proteome</keyword>
<comment type="caution">
    <text evidence="2">The sequence shown here is derived from an EMBL/GenBank/DDBJ whole genome shotgun (WGS) entry which is preliminary data.</text>
</comment>